<dbReference type="PANTHER" id="PTHR30363:SF44">
    <property type="entry name" value="AGA OPERON TRANSCRIPTIONAL REPRESSOR-RELATED"/>
    <property type="match status" value="1"/>
</dbReference>
<dbReference type="SUPFAM" id="SSF46785">
    <property type="entry name" value="Winged helix' DNA-binding domain"/>
    <property type="match status" value="1"/>
</dbReference>
<evidence type="ECO:0000313" key="6">
    <source>
        <dbReference type="Proteomes" id="UP000265643"/>
    </source>
</evidence>
<keyword evidence="6" id="KW-1185">Reference proteome</keyword>
<keyword evidence="1" id="KW-0805">Transcription regulation</keyword>
<evidence type="ECO:0000313" key="5">
    <source>
        <dbReference type="EMBL" id="GCA67382.1"/>
    </source>
</evidence>
<dbReference type="InterPro" id="IPR037171">
    <property type="entry name" value="NagB/RpiA_transferase-like"/>
</dbReference>
<dbReference type="Gene3D" id="3.40.50.1360">
    <property type="match status" value="1"/>
</dbReference>
<keyword evidence="2" id="KW-0804">Transcription</keyword>
<reference evidence="6" key="1">
    <citation type="submission" date="2018-09" db="EMBL/GenBank/DDBJ databases">
        <title>Draft Genome Sequence of Mediterraneibacter sp. KCTC 15684.</title>
        <authorList>
            <person name="Kim J.S."/>
            <person name="Han K.I."/>
            <person name="Suh M.K."/>
            <person name="Lee K.C."/>
            <person name="Eom M.K."/>
            <person name="Lee J.H."/>
            <person name="Park S.H."/>
            <person name="Kang S.W."/>
            <person name="Park J.E."/>
            <person name="Oh B.S."/>
            <person name="Yu S.Y."/>
            <person name="Choi S.H."/>
            <person name="Lee D.H."/>
            <person name="Yoon H."/>
            <person name="Kim B."/>
            <person name="Yang S.J."/>
            <person name="Lee J.S."/>
        </authorList>
    </citation>
    <scope>NUCLEOTIDE SEQUENCE [LARGE SCALE GENOMIC DNA]</scope>
    <source>
        <strain evidence="6">KCTC 15684</strain>
    </source>
</reference>
<gene>
    <name evidence="5" type="primary">srlR</name>
    <name evidence="5" type="ORF">KGMB01110_18180</name>
</gene>
<dbReference type="Proteomes" id="UP000265643">
    <property type="component" value="Unassembled WGS sequence"/>
</dbReference>
<accession>A0A391PKL6</accession>
<dbReference type="Pfam" id="PF00455">
    <property type="entry name" value="DeoRC"/>
    <property type="match status" value="1"/>
</dbReference>
<dbReference type="GO" id="GO:0003700">
    <property type="term" value="F:DNA-binding transcription factor activity"/>
    <property type="evidence" value="ECO:0007669"/>
    <property type="project" value="InterPro"/>
</dbReference>
<name>A0A391PKL6_9FIRM</name>
<dbReference type="AlphaFoldDB" id="A0A391PKL6"/>
<dbReference type="InterPro" id="IPR036390">
    <property type="entry name" value="WH_DNA-bd_sf"/>
</dbReference>
<dbReference type="PANTHER" id="PTHR30363">
    <property type="entry name" value="HTH-TYPE TRANSCRIPTIONAL REGULATOR SRLR-RELATED"/>
    <property type="match status" value="1"/>
</dbReference>
<sequence>MLSISPSTARILLQKMQDKGLLKRTHGGAILDNKEDRSATHHRDYMNIAHREEKLKIAASAAATVEDGDYICLGSGTTLYLMATMLHGKQDLTVVTDSIPIAYELLNDDGITIYVSGGWIMKRNSACRGLTAENFFKEIHVDKVYNGADSIDLRMGITSVDFDPRTESALCRSGETCYILADSSKFKVHPYLDNVVNLPEIGHIITDTGVDEAQISALKKAGIDVILAE</sequence>
<dbReference type="InterPro" id="IPR050313">
    <property type="entry name" value="Carb_Metab_HTH_regulators"/>
</dbReference>
<feature type="domain" description="DeoR-like transcriptional repressor C-terminal sensor" evidence="3">
    <location>
        <begin position="50"/>
        <end position="207"/>
    </location>
</feature>
<evidence type="ECO:0000256" key="2">
    <source>
        <dbReference type="ARBA" id="ARBA00023163"/>
    </source>
</evidence>
<feature type="domain" description="HTH deoR-type" evidence="4">
    <location>
        <begin position="2"/>
        <end position="34"/>
    </location>
</feature>
<organism evidence="5 6">
    <name type="scientific">Mediterraneibacter butyricigenes</name>
    <dbReference type="NCBI Taxonomy" id="2316025"/>
    <lineage>
        <taxon>Bacteria</taxon>
        <taxon>Bacillati</taxon>
        <taxon>Bacillota</taxon>
        <taxon>Clostridia</taxon>
        <taxon>Lachnospirales</taxon>
        <taxon>Lachnospiraceae</taxon>
        <taxon>Mediterraneibacter</taxon>
    </lineage>
</organism>
<dbReference type="InterPro" id="IPR014036">
    <property type="entry name" value="DeoR-like_C"/>
</dbReference>
<dbReference type="Pfam" id="PF08220">
    <property type="entry name" value="HTH_DeoR"/>
    <property type="match status" value="1"/>
</dbReference>
<protein>
    <submittedName>
        <fullName evidence="5">Transcriptional regulator</fullName>
    </submittedName>
</protein>
<evidence type="ECO:0000259" key="3">
    <source>
        <dbReference type="Pfam" id="PF00455"/>
    </source>
</evidence>
<evidence type="ECO:0000256" key="1">
    <source>
        <dbReference type="ARBA" id="ARBA00023015"/>
    </source>
</evidence>
<proteinExistence type="predicted"/>
<evidence type="ECO:0000259" key="4">
    <source>
        <dbReference type="Pfam" id="PF08220"/>
    </source>
</evidence>
<dbReference type="EMBL" id="BHGK01000001">
    <property type="protein sequence ID" value="GCA67382.1"/>
    <property type="molecule type" value="Genomic_DNA"/>
</dbReference>
<comment type="caution">
    <text evidence="5">The sequence shown here is derived from an EMBL/GenBank/DDBJ whole genome shotgun (WGS) entry which is preliminary data.</text>
</comment>
<dbReference type="SUPFAM" id="SSF100950">
    <property type="entry name" value="NagB/RpiA/CoA transferase-like"/>
    <property type="match status" value="1"/>
</dbReference>
<dbReference type="InterPro" id="IPR001034">
    <property type="entry name" value="DeoR_HTH"/>
</dbReference>
<dbReference type="SMART" id="SM01134">
    <property type="entry name" value="DeoRC"/>
    <property type="match status" value="1"/>
</dbReference>